<feature type="transmembrane region" description="Helical" evidence="2">
    <location>
        <begin position="13"/>
        <end position="33"/>
    </location>
</feature>
<evidence type="ECO:0000313" key="4">
    <source>
        <dbReference type="Proteomes" id="UP000677913"/>
    </source>
</evidence>
<dbReference type="Proteomes" id="UP000677913">
    <property type="component" value="Unassembled WGS sequence"/>
</dbReference>
<evidence type="ECO:0000256" key="1">
    <source>
        <dbReference type="SAM" id="MobiDB-lite"/>
    </source>
</evidence>
<keyword evidence="2" id="KW-1133">Transmembrane helix</keyword>
<keyword evidence="2" id="KW-0472">Membrane</keyword>
<feature type="compositionally biased region" description="Polar residues" evidence="1">
    <location>
        <begin position="42"/>
        <end position="52"/>
    </location>
</feature>
<dbReference type="RefSeq" id="WP_211468951.1">
    <property type="nucleotide sequence ID" value="NZ_JAGSXH010000054.1"/>
</dbReference>
<keyword evidence="4" id="KW-1185">Reference proteome</keyword>
<evidence type="ECO:0000256" key="2">
    <source>
        <dbReference type="SAM" id="Phobius"/>
    </source>
</evidence>
<proteinExistence type="predicted"/>
<name>A0A8J7WR31_9ACTN</name>
<keyword evidence="2" id="KW-0812">Transmembrane</keyword>
<feature type="region of interest" description="Disordered" evidence="1">
    <location>
        <begin position="37"/>
        <end position="59"/>
    </location>
</feature>
<protein>
    <submittedName>
        <fullName evidence="3">Uncharacterized protein</fullName>
    </submittedName>
</protein>
<accession>A0A8J7WR31</accession>
<comment type="caution">
    <text evidence="3">The sequence shown here is derived from an EMBL/GenBank/DDBJ whole genome shotgun (WGS) entry which is preliminary data.</text>
</comment>
<evidence type="ECO:0000313" key="3">
    <source>
        <dbReference type="EMBL" id="MBS2964589.1"/>
    </source>
</evidence>
<dbReference type="AlphaFoldDB" id="A0A8J7WR31"/>
<reference evidence="3" key="1">
    <citation type="submission" date="2021-04" db="EMBL/GenBank/DDBJ databases">
        <title>Genome based classification of Actinospica acidithermotolerans sp. nov., an actinobacterium isolated from an Indonesian hot spring.</title>
        <authorList>
            <person name="Kusuma A.B."/>
            <person name="Putra K.E."/>
            <person name="Nafisah S."/>
            <person name="Loh J."/>
            <person name="Nouioui I."/>
            <person name="Goodfellow M."/>
        </authorList>
    </citation>
    <scope>NUCLEOTIDE SEQUENCE</scope>
    <source>
        <strain evidence="3">DSM 45618</strain>
    </source>
</reference>
<dbReference type="EMBL" id="JAGSXH010000054">
    <property type="protein sequence ID" value="MBS2964589.1"/>
    <property type="molecule type" value="Genomic_DNA"/>
</dbReference>
<gene>
    <name evidence="3" type="ORF">KGA66_16150</name>
</gene>
<organism evidence="3 4">
    <name type="scientific">Actinocrinis puniceicyclus</name>
    <dbReference type="NCBI Taxonomy" id="977794"/>
    <lineage>
        <taxon>Bacteria</taxon>
        <taxon>Bacillati</taxon>
        <taxon>Actinomycetota</taxon>
        <taxon>Actinomycetes</taxon>
        <taxon>Catenulisporales</taxon>
        <taxon>Actinospicaceae</taxon>
        <taxon>Actinocrinis</taxon>
    </lineage>
</organism>
<sequence>MADGAAPRPLGCFWPIFWLILVIILLGLLFGGYRKGTKVGAPQQSAPDQYSSYAYDYPR</sequence>